<reference evidence="1 2" key="1">
    <citation type="journal article" date="2021" name="BMC Biol.">
        <title>Horizontally acquired antibacterial genes associated with adaptive radiation of ladybird beetles.</title>
        <authorList>
            <person name="Li H.S."/>
            <person name="Tang X.F."/>
            <person name="Huang Y.H."/>
            <person name="Xu Z.Y."/>
            <person name="Chen M.L."/>
            <person name="Du X.Y."/>
            <person name="Qiu B.Y."/>
            <person name="Chen P.T."/>
            <person name="Zhang W."/>
            <person name="Slipinski A."/>
            <person name="Escalona H.E."/>
            <person name="Waterhouse R.M."/>
            <person name="Zwick A."/>
            <person name="Pang H."/>
        </authorList>
    </citation>
    <scope>NUCLEOTIDE SEQUENCE [LARGE SCALE GENOMIC DNA]</scope>
    <source>
        <strain evidence="1">SYSU2018</strain>
    </source>
</reference>
<dbReference type="AlphaFoldDB" id="A0ABD2MGH3"/>
<dbReference type="Proteomes" id="UP001516400">
    <property type="component" value="Unassembled WGS sequence"/>
</dbReference>
<evidence type="ECO:0000313" key="2">
    <source>
        <dbReference type="Proteomes" id="UP001516400"/>
    </source>
</evidence>
<comment type="caution">
    <text evidence="1">The sequence shown here is derived from an EMBL/GenBank/DDBJ whole genome shotgun (WGS) entry which is preliminary data.</text>
</comment>
<organism evidence="1 2">
    <name type="scientific">Cryptolaemus montrouzieri</name>
    <dbReference type="NCBI Taxonomy" id="559131"/>
    <lineage>
        <taxon>Eukaryota</taxon>
        <taxon>Metazoa</taxon>
        <taxon>Ecdysozoa</taxon>
        <taxon>Arthropoda</taxon>
        <taxon>Hexapoda</taxon>
        <taxon>Insecta</taxon>
        <taxon>Pterygota</taxon>
        <taxon>Neoptera</taxon>
        <taxon>Endopterygota</taxon>
        <taxon>Coleoptera</taxon>
        <taxon>Polyphaga</taxon>
        <taxon>Cucujiformia</taxon>
        <taxon>Coccinelloidea</taxon>
        <taxon>Coccinellidae</taxon>
        <taxon>Scymninae</taxon>
        <taxon>Scymnini</taxon>
        <taxon>Cryptolaemus</taxon>
    </lineage>
</organism>
<dbReference type="EMBL" id="JABFTP020000001">
    <property type="protein sequence ID" value="KAL3265479.1"/>
    <property type="molecule type" value="Genomic_DNA"/>
</dbReference>
<proteinExistence type="predicted"/>
<sequence>MCCDGKVLKSGRRDSTSVSLSDTDVELIVAELSKFFQLQFDKFKNEMRTECFENITGLTNKVAEISSQHDKHVSELYGVEDGECCSEELNG</sequence>
<name>A0ABD2MGH3_9CUCU</name>
<evidence type="ECO:0000313" key="1">
    <source>
        <dbReference type="EMBL" id="KAL3265479.1"/>
    </source>
</evidence>
<keyword evidence="2" id="KW-1185">Reference proteome</keyword>
<protein>
    <submittedName>
        <fullName evidence="1">Uncharacterized protein</fullName>
    </submittedName>
</protein>
<gene>
    <name evidence="1" type="ORF">HHI36_009683</name>
</gene>
<accession>A0ABD2MGH3</accession>